<name>A0A1D3D5A9_9EIME</name>
<feature type="compositionally biased region" description="Polar residues" evidence="2">
    <location>
        <begin position="1126"/>
        <end position="1135"/>
    </location>
</feature>
<keyword evidence="1" id="KW-0175">Coiled coil</keyword>
<feature type="compositionally biased region" description="Polar residues" evidence="2">
    <location>
        <begin position="1"/>
        <end position="15"/>
    </location>
</feature>
<feature type="coiled-coil region" evidence="1">
    <location>
        <begin position="218"/>
        <end position="252"/>
    </location>
</feature>
<proteinExistence type="predicted"/>
<feature type="region of interest" description="Disordered" evidence="2">
    <location>
        <begin position="163"/>
        <end position="198"/>
    </location>
</feature>
<feature type="compositionally biased region" description="Basic and acidic residues" evidence="2">
    <location>
        <begin position="22"/>
        <end position="34"/>
    </location>
</feature>
<reference evidence="3 4" key="1">
    <citation type="journal article" date="2016" name="BMC Genomics">
        <title>Comparative genomics reveals Cyclospora cayetanensis possesses coccidia-like metabolism and invasion components but unique surface antigens.</title>
        <authorList>
            <person name="Liu S."/>
            <person name="Wang L."/>
            <person name="Zheng H."/>
            <person name="Xu Z."/>
            <person name="Roellig D.M."/>
            <person name="Li N."/>
            <person name="Frace M.A."/>
            <person name="Tang K."/>
            <person name="Arrowood M.J."/>
            <person name="Moss D.M."/>
            <person name="Zhang L."/>
            <person name="Feng Y."/>
            <person name="Xiao L."/>
        </authorList>
    </citation>
    <scope>NUCLEOTIDE SEQUENCE [LARGE SCALE GENOMIC DNA]</scope>
    <source>
        <strain evidence="3 4">CHN_HEN01</strain>
    </source>
</reference>
<feature type="region of interest" description="Disordered" evidence="2">
    <location>
        <begin position="1309"/>
        <end position="1344"/>
    </location>
</feature>
<feature type="region of interest" description="Disordered" evidence="2">
    <location>
        <begin position="757"/>
        <end position="797"/>
    </location>
</feature>
<feature type="region of interest" description="Disordered" evidence="2">
    <location>
        <begin position="1189"/>
        <end position="1211"/>
    </location>
</feature>
<feature type="region of interest" description="Disordered" evidence="2">
    <location>
        <begin position="587"/>
        <end position="608"/>
    </location>
</feature>
<dbReference type="EMBL" id="JROU02000665">
    <property type="protein sequence ID" value="OEH78629.1"/>
    <property type="molecule type" value="Genomic_DNA"/>
</dbReference>
<feature type="compositionally biased region" description="Basic residues" evidence="2">
    <location>
        <begin position="167"/>
        <end position="176"/>
    </location>
</feature>
<feature type="region of interest" description="Disordered" evidence="2">
    <location>
        <begin position="1"/>
        <end position="34"/>
    </location>
</feature>
<gene>
    <name evidence="3" type="ORF">cyc_04171</name>
</gene>
<feature type="region of interest" description="Disordered" evidence="2">
    <location>
        <begin position="1072"/>
        <end position="1098"/>
    </location>
</feature>
<sequence>MQGMTGTVGRSTHFISSAADESMGRRKLEKVTVEPQRKEGKLGIQYRQIKHRSLQAEGRIMDSGRNIHFHANETLKQRLRTLEAKHMQVVRLAAAYRGRNEQLVQAAEKAFQKIEKLEALKAANIELKAAEKEARCTAEKERRELQSQLQEARQLVHQLREELQTVRTKKSPRKRLSLSSSKGNRHSGSEDLLQDNGRNIEREDEACAMEYTRMRLAVRAKDRQIRVLQAELGELRQQHMEVQQQSNKQQKEILKLAQRLVVIRRSKAQFEAKAARTAVALAAACEHMEKEKDEKNLLMELVCTRATKGLEESRDSQLPPMESLLQDESLKCSLGADNNRSTNEPGSEPLCSTQAVDDERAESDDLCSINECKSLKINLKFACQSPAFELWKMAQVPLSGRILCQNAGLLMLRKVLSHRWVGDNLCLCSDQSRRQSAQADMHEQESCSESSSPTAAQKPPDFLAKKEGLNKCLNTDHAFAEGIIDLREEAERGLEQMQTKAWLDSSGPEGESEGGGTAEDNTGVTLPTFNMDRVESFHTDQMNDFADCFTVEKPKPQHKAQHCSAQGGCSRIECSHREMSPSQMSKKSLLGSEPQQWQKGGSNNARTSLCNKGNDSLRSAVQDDVVKCSLGRCKYGSTLQAQKDKCTILGFATSTLADNGSISSIPLWRQLHHDEVYNNIQWSLQEQQSMYQDQIMPLQQVLTHQGQAVAIDRNCKTCDSTVAEPGGGLGHHAKQEGSVEHDVVSCTNEALTAPLPAKYSDTEAASPVKRQMEQFPGPPAGPHSSTDTPALGEALGSSCITGNDRSLSLEPVLSSHNEELWNSISAAAPSADLCASANKNTSGKLPSPCSVYPSVCSTLVEPLHPSNTASHNGTSERGIITIERLQPTQRASDRLNIQELQTRHGKCTKVPEKHITTSCYNSQSGVKERTKEHHKIDACSLMETSVQRKSCVTSSLLANVGHSSTHQLPGAERRKGEKCNATHFTACDHSLQENNLTCQEGRHRALEPFMPRRGVQTLQGRVTPKDEHGHISENGRSSSFYACISPMPSSHCSLNTPRLSASGHLPAGICSPQSRKHLLRPGSRSSSGSMQLSVSEDSRCVTPQYLPSTVEYCRDLRNPRLHGSPNKGSSRSKPSSTDEVKSEKIPVREDYHSDFDFSESLPSFSVVNIAVRIIQRHWRLYRERMTKRQRRNATMEHNTQKGASLQQRSARRPISGLHSCLEQEQDRAAAMKGKVQGDSPPAPMHFASVSGFASVSSLRPELASRARTNKTDYYKVLGAQTKASITCKHGSNSEDDEKQMETTVDAHGISIGLPNATPGKRSTGSRLHQNANKATPPPHTKAESCADMNRMTTVPRLVGKTHHDHKGPVRGSPDSDVEFVALLEEAEAHHGAKSSSCESRHSHQCCYKPHTDAYGDDKNRLGSAGGHRSSQQSANVNAQQRFVSHSATPREVEMQRTQNRNRKLYTQEVLCVGDSVTSAEATTSVVAGSPKPLSAEVSSLTGSPLFSPSIPQLPLEASCNPSSISFQSKGSKPQTIHPFPAAHDSHSCSPPVCTAVPVLPCPIARQLEENNICPPTADRGHCALKRQHATLERTRRQKPHTLSKPPIPPRDLSAAGQHMKLQSRLMEEAHEFRRQMILQAQRSK</sequence>
<dbReference type="VEuPathDB" id="ToxoDB:LOC34620738"/>
<protein>
    <submittedName>
        <fullName evidence="3">Uncharacterized protein</fullName>
    </submittedName>
</protein>
<feature type="compositionally biased region" description="Polar residues" evidence="2">
    <location>
        <begin position="593"/>
        <end position="608"/>
    </location>
</feature>
<evidence type="ECO:0000256" key="2">
    <source>
        <dbReference type="SAM" id="MobiDB-lite"/>
    </source>
</evidence>
<feature type="region of interest" description="Disordered" evidence="2">
    <location>
        <begin position="437"/>
        <end position="460"/>
    </location>
</feature>
<evidence type="ECO:0000256" key="1">
    <source>
        <dbReference type="SAM" id="Coils"/>
    </source>
</evidence>
<accession>A0A1D3D5A9</accession>
<comment type="caution">
    <text evidence="3">The sequence shown here is derived from an EMBL/GenBank/DDBJ whole genome shotgun (WGS) entry which is preliminary data.</text>
</comment>
<dbReference type="InParanoid" id="A0A1D3D5A9"/>
<evidence type="ECO:0000313" key="4">
    <source>
        <dbReference type="Proteomes" id="UP000095192"/>
    </source>
</evidence>
<dbReference type="Proteomes" id="UP000095192">
    <property type="component" value="Unassembled WGS sequence"/>
</dbReference>
<feature type="region of interest" description="Disordered" evidence="2">
    <location>
        <begin position="1116"/>
        <end position="1145"/>
    </location>
</feature>
<feature type="compositionally biased region" description="Low complexity" evidence="2">
    <location>
        <begin position="1083"/>
        <end position="1095"/>
    </location>
</feature>
<feature type="region of interest" description="Disordered" evidence="2">
    <location>
        <begin position="1417"/>
        <end position="1437"/>
    </location>
</feature>
<keyword evidence="4" id="KW-1185">Reference proteome</keyword>
<evidence type="ECO:0000313" key="3">
    <source>
        <dbReference type="EMBL" id="OEH78629.1"/>
    </source>
</evidence>
<feature type="region of interest" description="Disordered" evidence="2">
    <location>
        <begin position="496"/>
        <end position="524"/>
    </location>
</feature>
<feature type="region of interest" description="Disordered" evidence="2">
    <location>
        <begin position="1590"/>
        <end position="1612"/>
    </location>
</feature>
<feature type="compositionally biased region" description="Polar residues" evidence="2">
    <location>
        <begin position="1320"/>
        <end position="1333"/>
    </location>
</feature>
<feature type="compositionally biased region" description="Basic and acidic residues" evidence="2">
    <location>
        <begin position="1136"/>
        <end position="1145"/>
    </location>
</feature>
<organism evidence="3 4">
    <name type="scientific">Cyclospora cayetanensis</name>
    <dbReference type="NCBI Taxonomy" id="88456"/>
    <lineage>
        <taxon>Eukaryota</taxon>
        <taxon>Sar</taxon>
        <taxon>Alveolata</taxon>
        <taxon>Apicomplexa</taxon>
        <taxon>Conoidasida</taxon>
        <taxon>Coccidia</taxon>
        <taxon>Eucoccidiorida</taxon>
        <taxon>Eimeriorina</taxon>
        <taxon>Eimeriidae</taxon>
        <taxon>Cyclospora</taxon>
    </lineage>
</organism>
<dbReference type="VEuPathDB" id="ToxoDB:cyc_04171"/>
<feature type="compositionally biased region" description="Polar residues" evidence="2">
    <location>
        <begin position="1195"/>
        <end position="1208"/>
    </location>
</feature>